<feature type="domain" description="N-acetyltransferase" evidence="1">
    <location>
        <begin position="2"/>
        <end position="156"/>
    </location>
</feature>
<accession>A0ABU9F0B8</accession>
<dbReference type="Gene3D" id="3.40.630.30">
    <property type="match status" value="1"/>
</dbReference>
<organism evidence="2 3">
    <name type="scientific">Staphylococcus debuckii</name>
    <dbReference type="NCBI Taxonomy" id="2044912"/>
    <lineage>
        <taxon>Bacteria</taxon>
        <taxon>Bacillati</taxon>
        <taxon>Bacillota</taxon>
        <taxon>Bacilli</taxon>
        <taxon>Bacillales</taxon>
        <taxon>Staphylococcaceae</taxon>
        <taxon>Staphylococcus</taxon>
    </lineage>
</organism>
<name>A0ABU9F0B8_9STAP</name>
<comment type="caution">
    <text evidence="2">The sequence shown here is derived from an EMBL/GenBank/DDBJ whole genome shotgun (WGS) entry which is preliminary data.</text>
</comment>
<proteinExistence type="predicted"/>
<evidence type="ECO:0000259" key="1">
    <source>
        <dbReference type="PROSITE" id="PS51186"/>
    </source>
</evidence>
<evidence type="ECO:0000313" key="2">
    <source>
        <dbReference type="EMBL" id="MEL0539199.1"/>
    </source>
</evidence>
<dbReference type="InterPro" id="IPR000182">
    <property type="entry name" value="GNAT_dom"/>
</dbReference>
<protein>
    <submittedName>
        <fullName evidence="2">GNAT family N-acetyltransferase</fullName>
    </submittedName>
</protein>
<gene>
    <name evidence="2" type="ORF">AADA34_10805</name>
</gene>
<dbReference type="EMBL" id="JBBWSC010000015">
    <property type="protein sequence ID" value="MEL0539199.1"/>
    <property type="molecule type" value="Genomic_DNA"/>
</dbReference>
<reference evidence="2 3" key="1">
    <citation type="submission" date="2024-04" db="EMBL/GenBank/DDBJ databases">
        <title>Staphylococcus debuckii a clinical isolate.</title>
        <authorList>
            <person name="Magnan C."/>
            <person name="Plumet L."/>
            <person name="Morsli M."/>
            <person name="Molle V."/>
            <person name="Lavigne J.-P."/>
        </authorList>
    </citation>
    <scope>NUCLEOTIDE SEQUENCE [LARGE SCALE GENOMIC DNA]</scope>
    <source>
        <strain evidence="2 3">NSD001</strain>
    </source>
</reference>
<dbReference type="SUPFAM" id="SSF55729">
    <property type="entry name" value="Acyl-CoA N-acyltransferases (Nat)"/>
    <property type="match status" value="1"/>
</dbReference>
<dbReference type="Proteomes" id="UP001380601">
    <property type="component" value="Unassembled WGS sequence"/>
</dbReference>
<evidence type="ECO:0000313" key="3">
    <source>
        <dbReference type="Proteomes" id="UP001380601"/>
    </source>
</evidence>
<keyword evidence="3" id="KW-1185">Reference proteome</keyword>
<dbReference type="InterPro" id="IPR016181">
    <property type="entry name" value="Acyl_CoA_acyltransferase"/>
</dbReference>
<sequence>MITLIPYQSSYDSQLNHYSIADEESDFALTPLKAIKDLADKEEAVLVFSDHTLAGFFRLNFNDERYGLTHNPHSVLLKSFSVTENMQGQKIAQQTLAELPHYIQAHYSDAINEIVLSVNFRNPKAKYIYEKCGFVDTGKVIGGSAGNQYVMSLTVK</sequence>
<dbReference type="RefSeq" id="WP_341612349.1">
    <property type="nucleotide sequence ID" value="NZ_JBBWSC010000015.1"/>
</dbReference>
<dbReference type="PROSITE" id="PS51186">
    <property type="entry name" value="GNAT"/>
    <property type="match status" value="1"/>
</dbReference>
<dbReference type="Pfam" id="PF00583">
    <property type="entry name" value="Acetyltransf_1"/>
    <property type="match status" value="1"/>
</dbReference>